<dbReference type="Gene3D" id="3.40.50.280">
    <property type="entry name" value="Cobalamin-binding domain"/>
    <property type="match status" value="1"/>
</dbReference>
<dbReference type="InterPro" id="IPR006158">
    <property type="entry name" value="Cobalamin-bd"/>
</dbReference>
<dbReference type="InterPro" id="IPR023984">
    <property type="entry name" value="rSAM_ocin_1"/>
</dbReference>
<dbReference type="EMBL" id="BLPG01000001">
    <property type="protein sequence ID" value="GFJ93641.1"/>
    <property type="molecule type" value="Genomic_DNA"/>
</dbReference>
<dbReference type="InterPro" id="IPR058240">
    <property type="entry name" value="rSAM_sf"/>
</dbReference>
<reference evidence="8 9" key="1">
    <citation type="submission" date="2020-03" db="EMBL/GenBank/DDBJ databases">
        <title>Whole genome shotgun sequence of Phytohabitans rumicis NBRC 108638.</title>
        <authorList>
            <person name="Komaki H."/>
            <person name="Tamura T."/>
        </authorList>
    </citation>
    <scope>NUCLEOTIDE SEQUENCE [LARGE SCALE GENOMIC DNA]</scope>
    <source>
        <strain evidence="8 9">NBRC 108638</strain>
    </source>
</reference>
<evidence type="ECO:0000256" key="1">
    <source>
        <dbReference type="ARBA" id="ARBA00001966"/>
    </source>
</evidence>
<accession>A0A6V8LFN0</accession>
<dbReference type="InterPro" id="IPR007197">
    <property type="entry name" value="rSAM"/>
</dbReference>
<dbReference type="GO" id="GO:0031419">
    <property type="term" value="F:cobalamin binding"/>
    <property type="evidence" value="ECO:0007669"/>
    <property type="project" value="InterPro"/>
</dbReference>
<gene>
    <name evidence="8" type="ORF">Prum_072830</name>
</gene>
<evidence type="ECO:0000256" key="6">
    <source>
        <dbReference type="SAM" id="MobiDB-lite"/>
    </source>
</evidence>
<organism evidence="8 9">
    <name type="scientific">Phytohabitans rumicis</name>
    <dbReference type="NCBI Taxonomy" id="1076125"/>
    <lineage>
        <taxon>Bacteria</taxon>
        <taxon>Bacillati</taxon>
        <taxon>Actinomycetota</taxon>
        <taxon>Actinomycetes</taxon>
        <taxon>Micromonosporales</taxon>
        <taxon>Micromonosporaceae</taxon>
    </lineage>
</organism>
<evidence type="ECO:0000313" key="8">
    <source>
        <dbReference type="EMBL" id="GFJ93641.1"/>
    </source>
</evidence>
<dbReference type="Proteomes" id="UP000482960">
    <property type="component" value="Unassembled WGS sequence"/>
</dbReference>
<dbReference type="GO" id="GO:0005829">
    <property type="term" value="C:cytosol"/>
    <property type="evidence" value="ECO:0007669"/>
    <property type="project" value="TreeGrafter"/>
</dbReference>
<keyword evidence="3" id="KW-0479">Metal-binding</keyword>
<name>A0A6V8LFN0_9ACTN</name>
<comment type="cofactor">
    <cofactor evidence="1">
        <name>[4Fe-4S] cluster</name>
        <dbReference type="ChEBI" id="CHEBI:49883"/>
    </cofactor>
</comment>
<dbReference type="Gene3D" id="3.80.30.20">
    <property type="entry name" value="tm_1862 like domain"/>
    <property type="match status" value="1"/>
</dbReference>
<dbReference type="SFLD" id="SFLDF00324">
    <property type="entry name" value="bacteriocin_maturation"/>
    <property type="match status" value="1"/>
</dbReference>
<sequence>MPWQLLELPSLAIGLLHQRVREARPADTVVEYHGCLDWAEHLLAVTDGALSPDDYTDIADNGLHHGLGDWIFAGSLYGDPTWRTAELHRYAESARVDIDRAVRMRPHVDGFIALAAKKILATDPQVVGFTTTFMQNVPSLALAKRLKHLRPDLLVVMGGANCDGPMGHALHRNHPFVDYAVRGEGEIVLPRLLDRIEAGTGVHDLPGVCWWHDGESVANEQAHTTVPPAMIPVPDFDSWQAQLSASPVREYVEPKLVLEGARGCWWGEKHQCTFCGLNGSFITFRSKSPEQLWHEIQTLMRRHRLLDLIMVDNILDMRYFHGLLPRLAASEWDLRIHYEVKSNLREDQVRQLAEARVAHVQPGIESLSSHALNLMDKGVSGTANVRLLRDCEDHQLTVSWNYLYGFPGECDDNYLAIIAQIPALVHLQPPGSATRIALERFSPYFEQPALGFPERTPAKLYDHVYDLPLPSSWTWRTCSTRHHAASVKKLNGGCARRLRPGAWHTQVRRWSLVKGTTKPSSLRTVAGDGRVRHTCYETGNGRRTNCYAADVAPTRWAENWPKTAGRSARRNATPGSPTAAPRDSSFSTPARSSRWQRGTPRQGRFHRQWRRRDEPGQGRRPNRTRRRTAINGVVRGVPARQRHQPDQC</sequence>
<dbReference type="InterPro" id="IPR006638">
    <property type="entry name" value="Elp3/MiaA/NifB-like_rSAM"/>
</dbReference>
<feature type="region of interest" description="Disordered" evidence="6">
    <location>
        <begin position="558"/>
        <end position="648"/>
    </location>
</feature>
<feature type="domain" description="B12-binding" evidence="7">
    <location>
        <begin position="68"/>
        <end position="203"/>
    </location>
</feature>
<keyword evidence="2" id="KW-0949">S-adenosyl-L-methionine</keyword>
<protein>
    <recommendedName>
        <fullName evidence="7">B12-binding domain-containing protein</fullName>
    </recommendedName>
</protein>
<evidence type="ECO:0000256" key="2">
    <source>
        <dbReference type="ARBA" id="ARBA00022691"/>
    </source>
</evidence>
<dbReference type="SFLD" id="SFLDG01082">
    <property type="entry name" value="B12-binding_domain_containing"/>
    <property type="match status" value="1"/>
</dbReference>
<dbReference type="SMART" id="SM00729">
    <property type="entry name" value="Elp3"/>
    <property type="match status" value="1"/>
</dbReference>
<dbReference type="GO" id="GO:0051536">
    <property type="term" value="F:iron-sulfur cluster binding"/>
    <property type="evidence" value="ECO:0007669"/>
    <property type="project" value="UniProtKB-KW"/>
</dbReference>
<dbReference type="InterPro" id="IPR051198">
    <property type="entry name" value="BchE-like"/>
</dbReference>
<evidence type="ECO:0000259" key="7">
    <source>
        <dbReference type="PROSITE" id="PS51332"/>
    </source>
</evidence>
<dbReference type="SFLD" id="SFLDS00029">
    <property type="entry name" value="Radical_SAM"/>
    <property type="match status" value="1"/>
</dbReference>
<evidence type="ECO:0000256" key="3">
    <source>
        <dbReference type="ARBA" id="ARBA00022723"/>
    </source>
</evidence>
<dbReference type="Pfam" id="PF04055">
    <property type="entry name" value="Radical_SAM"/>
    <property type="match status" value="1"/>
</dbReference>
<keyword evidence="9" id="KW-1185">Reference proteome</keyword>
<dbReference type="PANTHER" id="PTHR43409:SF7">
    <property type="entry name" value="BLL1977 PROTEIN"/>
    <property type="match status" value="1"/>
</dbReference>
<evidence type="ECO:0000313" key="9">
    <source>
        <dbReference type="Proteomes" id="UP000482960"/>
    </source>
</evidence>
<comment type="caution">
    <text evidence="8">The sequence shown here is derived from an EMBL/GenBank/DDBJ whole genome shotgun (WGS) entry which is preliminary data.</text>
</comment>
<dbReference type="GO" id="GO:0003824">
    <property type="term" value="F:catalytic activity"/>
    <property type="evidence" value="ECO:0007669"/>
    <property type="project" value="InterPro"/>
</dbReference>
<proteinExistence type="predicted"/>
<dbReference type="InterPro" id="IPR023404">
    <property type="entry name" value="rSAM_horseshoe"/>
</dbReference>
<dbReference type="AlphaFoldDB" id="A0A6V8LFN0"/>
<dbReference type="PANTHER" id="PTHR43409">
    <property type="entry name" value="ANAEROBIC MAGNESIUM-PROTOPORPHYRIN IX MONOMETHYL ESTER CYCLASE-RELATED"/>
    <property type="match status" value="1"/>
</dbReference>
<dbReference type="CDD" id="cd02068">
    <property type="entry name" value="radical_SAM_B12_BD"/>
    <property type="match status" value="1"/>
</dbReference>
<dbReference type="GO" id="GO:0046872">
    <property type="term" value="F:metal ion binding"/>
    <property type="evidence" value="ECO:0007669"/>
    <property type="project" value="UniProtKB-KW"/>
</dbReference>
<evidence type="ECO:0000256" key="4">
    <source>
        <dbReference type="ARBA" id="ARBA00023004"/>
    </source>
</evidence>
<dbReference type="SUPFAM" id="SSF102114">
    <property type="entry name" value="Radical SAM enzymes"/>
    <property type="match status" value="1"/>
</dbReference>
<evidence type="ECO:0000256" key="5">
    <source>
        <dbReference type="ARBA" id="ARBA00023014"/>
    </source>
</evidence>
<keyword evidence="5" id="KW-0411">Iron-sulfur</keyword>
<reference evidence="8 9" key="2">
    <citation type="submission" date="2020-03" db="EMBL/GenBank/DDBJ databases">
        <authorList>
            <person name="Ichikawa N."/>
            <person name="Kimura A."/>
            <person name="Kitahashi Y."/>
            <person name="Uohara A."/>
        </authorList>
    </citation>
    <scope>NUCLEOTIDE SEQUENCE [LARGE SCALE GENOMIC DNA]</scope>
    <source>
        <strain evidence="8 9">NBRC 108638</strain>
    </source>
</reference>
<feature type="compositionally biased region" description="Polar residues" evidence="6">
    <location>
        <begin position="584"/>
        <end position="596"/>
    </location>
</feature>
<keyword evidence="4" id="KW-0408">Iron</keyword>
<dbReference type="NCBIfam" id="TIGR03975">
    <property type="entry name" value="rSAM_ocin_1"/>
    <property type="match status" value="1"/>
</dbReference>
<dbReference type="PROSITE" id="PS51332">
    <property type="entry name" value="B12_BINDING"/>
    <property type="match status" value="1"/>
</dbReference>